<evidence type="ECO:0000259" key="1">
    <source>
        <dbReference type="Pfam" id="PF09994"/>
    </source>
</evidence>
<dbReference type="EMBL" id="WNDS01000001">
    <property type="protein sequence ID" value="KAF1016778.1"/>
    <property type="molecule type" value="Genomic_DNA"/>
</dbReference>
<name>A0A7V8FIP7_STEMA</name>
<accession>A0A7V8FIP7</accession>
<dbReference type="InterPro" id="IPR018712">
    <property type="entry name" value="Tle1-like_cat"/>
</dbReference>
<evidence type="ECO:0000313" key="2">
    <source>
        <dbReference type="EMBL" id="KAF1016778.1"/>
    </source>
</evidence>
<protein>
    <recommendedName>
        <fullName evidence="1">T6SS Phospholipase effector Tle1-like catalytic domain-containing protein</fullName>
    </recommendedName>
</protein>
<dbReference type="Pfam" id="PF09994">
    <property type="entry name" value="T6SS_Tle1-like_cat"/>
    <property type="match status" value="1"/>
</dbReference>
<gene>
    <name evidence="2" type="ORF">GAK31_00036</name>
</gene>
<comment type="caution">
    <text evidence="2">The sequence shown here is derived from an EMBL/GenBank/DDBJ whole genome shotgun (WGS) entry which is preliminary data.</text>
</comment>
<reference evidence="3" key="1">
    <citation type="journal article" date="2020" name="MBio">
        <title>Horizontal gene transfer to a defensive symbiont with a reduced genome amongst a multipartite beetle microbiome.</title>
        <authorList>
            <person name="Waterworth S.C."/>
            <person name="Florez L.V."/>
            <person name="Rees E.R."/>
            <person name="Hertweck C."/>
            <person name="Kaltenpoth M."/>
            <person name="Kwan J.C."/>
        </authorList>
    </citation>
    <scope>NUCLEOTIDE SEQUENCE [LARGE SCALE GENOMIC DNA]</scope>
</reference>
<dbReference type="AlphaFoldDB" id="A0A7V8FIP7"/>
<organism evidence="2 3">
    <name type="scientific">Stenotrophomonas maltophilia</name>
    <name type="common">Pseudomonas maltophilia</name>
    <name type="synonym">Xanthomonas maltophilia</name>
    <dbReference type="NCBI Taxonomy" id="40324"/>
    <lineage>
        <taxon>Bacteria</taxon>
        <taxon>Pseudomonadati</taxon>
        <taxon>Pseudomonadota</taxon>
        <taxon>Gammaproteobacteria</taxon>
        <taxon>Lysobacterales</taxon>
        <taxon>Lysobacteraceae</taxon>
        <taxon>Stenotrophomonas</taxon>
        <taxon>Stenotrophomonas maltophilia group</taxon>
    </lineage>
</organism>
<dbReference type="Proteomes" id="UP000487117">
    <property type="component" value="Unassembled WGS sequence"/>
</dbReference>
<dbReference type="PANTHER" id="PTHR33840:SF1">
    <property type="entry name" value="TLE1 PHOSPHOLIPASE DOMAIN-CONTAINING PROTEIN"/>
    <property type="match status" value="1"/>
</dbReference>
<dbReference type="PANTHER" id="PTHR33840">
    <property type="match status" value="1"/>
</dbReference>
<evidence type="ECO:0000313" key="3">
    <source>
        <dbReference type="Proteomes" id="UP000487117"/>
    </source>
</evidence>
<sequence length="705" mass="76224">MTAVSTRPLPMPADGLRRLSGAEAQRRAAALACLRSPGSECQGQVHVNIFFDGTGNNRLWPGTYVHGKTRSTQGQLARNGRSNVARLFDARLDEVQNGFFNFYVPGVGTPFADVGDTSQEGDTLGAAAAKYGAHRIHWAILRIINAVHVYLTSAALLSDDEINALVATMSRTRLLEGPLRRAMTQSIASRLENVVKQHQRRVTSVHVSVFGFSRGSAQARAFVHRLYEVAEVWGSGCGYNIAGIPPQLNFMGVYDTVASVGIAGMSRVFKGKLDWAAGEMMSIHPEVKQCVHFAALHEQRINFPLDLASGGRESLYPGMHSDVGGGYSPGGGQGKDFVGGKADGTAKLSQITLIDMHHEAIKAGVLLKTIEELRTQAIPAMHFGCHPDLVRDYNAWLAGHGVSTGGHAEQIRAHCRQYVAWKGQRYQPGGENLQQQPFYRQADGEDKDDLNNAQRDFGRLVDNLGQGRRDMAAHRTQMAQAQQRMEEGRRTGRPVFEPAARASQPAYDYARIPAETSTLLDLVLDKAPVPAASAVLFDNYAHDSLAGFYMSRWTELNIPTLSTYGYLRYREVFNVAGIAPQVCQDPAALPPANIPTIGGAFQQLGRRWGAEAAGQRARQGHAVYTTRRGTSAALSFREYRAPPVAVVALPAAGRLCQHSAATGALRRPVAADPARLPGRQRAAGVLPGGGRLTAAARCAGQGPAW</sequence>
<proteinExistence type="predicted"/>
<feature type="domain" description="T6SS Phospholipase effector Tle1-like catalytic" evidence="1">
    <location>
        <begin position="246"/>
        <end position="358"/>
    </location>
</feature>